<dbReference type="InterPro" id="IPR045864">
    <property type="entry name" value="aa-tRNA-synth_II/BPL/LPL"/>
</dbReference>
<dbReference type="InterPro" id="IPR006195">
    <property type="entry name" value="aa-tRNA-synth_II"/>
</dbReference>
<dbReference type="InterPro" id="IPR002314">
    <property type="entry name" value="aa-tRNA-synt_IIb"/>
</dbReference>
<gene>
    <name evidence="6" type="ORF">BJ875DRAFT_414132</name>
</gene>
<evidence type="ECO:0000313" key="6">
    <source>
        <dbReference type="EMBL" id="KAG9239477.1"/>
    </source>
</evidence>
<dbReference type="GO" id="GO:0006433">
    <property type="term" value="P:prolyl-tRNA aminoacylation"/>
    <property type="evidence" value="ECO:0007669"/>
    <property type="project" value="InterPro"/>
</dbReference>
<evidence type="ECO:0000256" key="4">
    <source>
        <dbReference type="ARBA" id="ARBA00023146"/>
    </source>
</evidence>
<dbReference type="Proteomes" id="UP000824998">
    <property type="component" value="Unassembled WGS sequence"/>
</dbReference>
<name>A0A9P7YU66_9HELO</name>
<dbReference type="NCBIfam" id="TIGR00409">
    <property type="entry name" value="proS_fam_II"/>
    <property type="match status" value="1"/>
</dbReference>
<evidence type="ECO:0000313" key="7">
    <source>
        <dbReference type="Proteomes" id="UP000824998"/>
    </source>
</evidence>
<dbReference type="OrthoDB" id="10267474at2759"/>
<proteinExistence type="predicted"/>
<dbReference type="Gene3D" id="3.30.930.10">
    <property type="entry name" value="Bira Bifunctional Protein, Domain 2"/>
    <property type="match status" value="2"/>
</dbReference>
<accession>A0A9P7YU66</accession>
<dbReference type="GO" id="GO:0005739">
    <property type="term" value="C:mitochondrion"/>
    <property type="evidence" value="ECO:0007669"/>
    <property type="project" value="TreeGrafter"/>
</dbReference>
<evidence type="ECO:0000259" key="5">
    <source>
        <dbReference type="PROSITE" id="PS50862"/>
    </source>
</evidence>
<dbReference type="GO" id="GO:0005524">
    <property type="term" value="F:ATP binding"/>
    <property type="evidence" value="ECO:0007669"/>
    <property type="project" value="UniProtKB-KW"/>
</dbReference>
<dbReference type="PROSITE" id="PS50862">
    <property type="entry name" value="AA_TRNA_LIGASE_II"/>
    <property type="match status" value="1"/>
</dbReference>
<dbReference type="InterPro" id="IPR036621">
    <property type="entry name" value="Anticodon-bd_dom_sf"/>
</dbReference>
<dbReference type="Pfam" id="PF00587">
    <property type="entry name" value="tRNA-synt_2b"/>
    <property type="match status" value="1"/>
</dbReference>
<organism evidence="6 7">
    <name type="scientific">Amylocarpus encephaloides</name>
    <dbReference type="NCBI Taxonomy" id="45428"/>
    <lineage>
        <taxon>Eukaryota</taxon>
        <taxon>Fungi</taxon>
        <taxon>Dikarya</taxon>
        <taxon>Ascomycota</taxon>
        <taxon>Pezizomycotina</taxon>
        <taxon>Leotiomycetes</taxon>
        <taxon>Helotiales</taxon>
        <taxon>Helotiales incertae sedis</taxon>
        <taxon>Amylocarpus</taxon>
    </lineage>
</organism>
<dbReference type="InterPro" id="IPR004154">
    <property type="entry name" value="Anticodon-bd"/>
</dbReference>
<protein>
    <submittedName>
        <fullName evidence="6">Prolyl-tRNA synthetase-like protein</fullName>
    </submittedName>
</protein>
<dbReference type="Gene3D" id="3.40.50.800">
    <property type="entry name" value="Anticodon-binding domain"/>
    <property type="match status" value="1"/>
</dbReference>
<sequence>MRYSPPTSFPCQHQLYMRTYSTRSFSVHNRSSFLPFRWIQSRASHSHLRETDHRARLSKIWVRDGAGGLKEGDDSHSRLITAGFLAQAHSGIYHMLPLGRRVQAKLEALIDRYMSKLGASKVDLSSISSASLWKESGRLDSIGDELFRFKDRKQDDYLLAPTHEEEITTLVSSSGAGSYKHLPIRLYQICKYTSTTFLILYRDELRPRHGLLRSREFIMKDLYTFDQSTSLALATYNEVRRIYARLFDELKLPYLVAEADSGDMGGNLSHEFHFPTSKGEDHIIGCTSCDYVSNEELATNPIAESANIDQITEHQKARARNTVVKCWSGISKDRSTLVNVWYGCTATEEGHEGEAREVNARAVKSVFPDLDSSVENAEEFFTTKHAYLVDRVKRGPRKRKPRIIHILDSTAPEESKGHIEARHGKWITESKGLRDSMGDLPEIISHELTSMKPLNLLRTRSGDACPRCHTGTVKVQKAIELGHTFHLGTRYSKPMKASFAINPKVVEENRSDFEIQDTVSENRMNALYQMGCHGIGVSRMIGAVVDTLADEKGLNWPRVMAPYEVVVVAVGDAQDHMAGVYDKLSVSSESAPALDVVLDDRADRRMGWKMRDADTVGYPVIVLLGRRWGEERMCEVQCRRLKIKEDVHVENLQGFVRDLLDQL</sequence>
<dbReference type="AlphaFoldDB" id="A0A9P7YU66"/>
<dbReference type="InterPro" id="IPR050062">
    <property type="entry name" value="Pro-tRNA_synthetase"/>
</dbReference>
<comment type="caution">
    <text evidence="6">The sequence shown here is derived from an EMBL/GenBank/DDBJ whole genome shotgun (WGS) entry which is preliminary data.</text>
</comment>
<dbReference type="SUPFAM" id="SSF55681">
    <property type="entry name" value="Class II aaRS and biotin synthetases"/>
    <property type="match status" value="1"/>
</dbReference>
<keyword evidence="3" id="KW-0067">ATP-binding</keyword>
<keyword evidence="7" id="KW-1185">Reference proteome</keyword>
<dbReference type="Pfam" id="PF03129">
    <property type="entry name" value="HGTP_anticodon"/>
    <property type="match status" value="1"/>
</dbReference>
<feature type="domain" description="Aminoacyl-transfer RNA synthetases class-II family profile" evidence="5">
    <location>
        <begin position="99"/>
        <end position="562"/>
    </location>
</feature>
<evidence type="ECO:0000256" key="1">
    <source>
        <dbReference type="ARBA" id="ARBA00022598"/>
    </source>
</evidence>
<dbReference type="EMBL" id="MU251358">
    <property type="protein sequence ID" value="KAG9239477.1"/>
    <property type="molecule type" value="Genomic_DNA"/>
</dbReference>
<dbReference type="SUPFAM" id="SSF52954">
    <property type="entry name" value="Class II aaRS ABD-related"/>
    <property type="match status" value="1"/>
</dbReference>
<dbReference type="GO" id="GO:0004827">
    <property type="term" value="F:proline-tRNA ligase activity"/>
    <property type="evidence" value="ECO:0007669"/>
    <property type="project" value="InterPro"/>
</dbReference>
<keyword evidence="4" id="KW-0030">Aminoacyl-tRNA synthetase</keyword>
<evidence type="ECO:0000256" key="2">
    <source>
        <dbReference type="ARBA" id="ARBA00022741"/>
    </source>
</evidence>
<keyword evidence="2" id="KW-0547">Nucleotide-binding</keyword>
<evidence type="ECO:0000256" key="3">
    <source>
        <dbReference type="ARBA" id="ARBA00022840"/>
    </source>
</evidence>
<keyword evidence="1" id="KW-0436">Ligase</keyword>
<dbReference type="InterPro" id="IPR004500">
    <property type="entry name" value="Pro-tRNA-synth_IIa_bac-type"/>
</dbReference>
<dbReference type="PANTHER" id="PTHR42753:SF2">
    <property type="entry name" value="PROLINE--TRNA LIGASE"/>
    <property type="match status" value="1"/>
</dbReference>
<reference evidence="6" key="1">
    <citation type="journal article" date="2021" name="IMA Fungus">
        <title>Genomic characterization of three marine fungi, including Emericellopsis atlantica sp. nov. with signatures of a generalist lifestyle and marine biomass degradation.</title>
        <authorList>
            <person name="Hagestad O.C."/>
            <person name="Hou L."/>
            <person name="Andersen J.H."/>
            <person name="Hansen E.H."/>
            <person name="Altermark B."/>
            <person name="Li C."/>
            <person name="Kuhnert E."/>
            <person name="Cox R.J."/>
            <person name="Crous P.W."/>
            <person name="Spatafora J.W."/>
            <person name="Lail K."/>
            <person name="Amirebrahimi M."/>
            <person name="Lipzen A."/>
            <person name="Pangilinan J."/>
            <person name="Andreopoulos W."/>
            <person name="Hayes R.D."/>
            <person name="Ng V."/>
            <person name="Grigoriev I.V."/>
            <person name="Jackson S.A."/>
            <person name="Sutton T.D.S."/>
            <person name="Dobson A.D.W."/>
            <person name="Rama T."/>
        </authorList>
    </citation>
    <scope>NUCLEOTIDE SEQUENCE</scope>
    <source>
        <strain evidence="6">TRa018bII</strain>
    </source>
</reference>
<dbReference type="PANTHER" id="PTHR42753">
    <property type="entry name" value="MITOCHONDRIAL RIBOSOME PROTEIN L39/PROLYL-TRNA LIGASE FAMILY MEMBER"/>
    <property type="match status" value="1"/>
</dbReference>